<keyword evidence="2" id="KW-1185">Reference proteome</keyword>
<evidence type="ECO:0000313" key="2">
    <source>
        <dbReference type="Proteomes" id="UP000054564"/>
    </source>
</evidence>
<dbReference type="Proteomes" id="UP000054564">
    <property type="component" value="Unassembled WGS sequence"/>
</dbReference>
<dbReference type="EMBL" id="AJIL01000209">
    <property type="protein sequence ID" value="KNE91327.1"/>
    <property type="molecule type" value="Genomic_DNA"/>
</dbReference>
<reference evidence="2" key="1">
    <citation type="submission" date="2014-03" db="EMBL/GenBank/DDBJ databases">
        <title>The Genome Sequence of Puccinia striiformis f. sp. tritici PST-78.</title>
        <authorList>
            <consortium name="The Broad Institute Genome Sequencing Platform"/>
            <person name="Cuomo C."/>
            <person name="Hulbert S."/>
            <person name="Chen X."/>
            <person name="Walker B."/>
            <person name="Young S.K."/>
            <person name="Zeng Q."/>
            <person name="Gargeya S."/>
            <person name="Fitzgerald M."/>
            <person name="Haas B."/>
            <person name="Abouelleil A."/>
            <person name="Alvarado L."/>
            <person name="Arachchi H.M."/>
            <person name="Berlin A.M."/>
            <person name="Chapman S.B."/>
            <person name="Goldberg J."/>
            <person name="Griggs A."/>
            <person name="Gujja S."/>
            <person name="Hansen M."/>
            <person name="Howarth C."/>
            <person name="Imamovic A."/>
            <person name="Larimer J."/>
            <person name="McCowan C."/>
            <person name="Montmayeur A."/>
            <person name="Murphy C."/>
            <person name="Neiman D."/>
            <person name="Pearson M."/>
            <person name="Priest M."/>
            <person name="Roberts A."/>
            <person name="Saif S."/>
            <person name="Shea T."/>
            <person name="Sisk P."/>
            <person name="Sykes S."/>
            <person name="Wortman J."/>
            <person name="Nusbaum C."/>
            <person name="Birren B."/>
        </authorList>
    </citation>
    <scope>NUCLEOTIDE SEQUENCE [LARGE SCALE GENOMIC DNA]</scope>
    <source>
        <strain evidence="2">race PST-78</strain>
    </source>
</reference>
<sequence length="115" mass="12626">MHCQRTWLGWPHPSQYWVRPHDSNSGLGRQVNLKPIQARWQKAWASKFKLAGNILGGQGPILNCAAAPNIGSGAAIRARFTGGDNNSALSFNAGKLCYKNPPGYPHICNFLLLEE</sequence>
<gene>
    <name evidence="1" type="ORF">PSTG_15257</name>
</gene>
<dbReference type="AlphaFoldDB" id="A0A0L0UW93"/>
<evidence type="ECO:0000313" key="1">
    <source>
        <dbReference type="EMBL" id="KNE91327.1"/>
    </source>
</evidence>
<proteinExistence type="predicted"/>
<organism evidence="1 2">
    <name type="scientific">Puccinia striiformis f. sp. tritici PST-78</name>
    <dbReference type="NCBI Taxonomy" id="1165861"/>
    <lineage>
        <taxon>Eukaryota</taxon>
        <taxon>Fungi</taxon>
        <taxon>Dikarya</taxon>
        <taxon>Basidiomycota</taxon>
        <taxon>Pucciniomycotina</taxon>
        <taxon>Pucciniomycetes</taxon>
        <taxon>Pucciniales</taxon>
        <taxon>Pucciniaceae</taxon>
        <taxon>Puccinia</taxon>
    </lineage>
</organism>
<name>A0A0L0UW93_9BASI</name>
<comment type="caution">
    <text evidence="1">The sequence shown here is derived from an EMBL/GenBank/DDBJ whole genome shotgun (WGS) entry which is preliminary data.</text>
</comment>
<accession>A0A0L0UW93</accession>
<protein>
    <submittedName>
        <fullName evidence="1">Uncharacterized protein</fullName>
    </submittedName>
</protein>